<comment type="subcellular location">
    <subcellularLocation>
        <location evidence="1">Cell membrane</location>
        <topology evidence="1">Multi-pass membrane protein</topology>
    </subcellularLocation>
</comment>
<dbReference type="GO" id="GO:0016763">
    <property type="term" value="F:pentosyltransferase activity"/>
    <property type="evidence" value="ECO:0007669"/>
    <property type="project" value="TreeGrafter"/>
</dbReference>
<proteinExistence type="predicted"/>
<keyword evidence="13" id="KW-1185">Reference proteome</keyword>
<feature type="transmembrane region" description="Helical" evidence="9">
    <location>
        <begin position="110"/>
        <end position="127"/>
    </location>
</feature>
<dbReference type="InterPro" id="IPR038731">
    <property type="entry name" value="RgtA/B/C-like"/>
</dbReference>
<dbReference type="AlphaFoldDB" id="A0A1M6H1S3"/>
<feature type="region of interest" description="Disordered" evidence="8">
    <location>
        <begin position="620"/>
        <end position="641"/>
    </location>
</feature>
<evidence type="ECO:0000256" key="1">
    <source>
        <dbReference type="ARBA" id="ARBA00004651"/>
    </source>
</evidence>
<keyword evidence="3 12" id="KW-0328">Glycosyltransferase</keyword>
<evidence type="ECO:0000256" key="5">
    <source>
        <dbReference type="ARBA" id="ARBA00022692"/>
    </source>
</evidence>
<protein>
    <submittedName>
        <fullName evidence="12">Dolichyl-phosphate-mannose-protein mannosyltransferase</fullName>
    </submittedName>
</protein>
<feature type="domain" description="Glycosyltransferase RgtA/B/C/D-like" evidence="10">
    <location>
        <begin position="59"/>
        <end position="217"/>
    </location>
</feature>
<evidence type="ECO:0000256" key="9">
    <source>
        <dbReference type="SAM" id="Phobius"/>
    </source>
</evidence>
<feature type="transmembrane region" description="Helical" evidence="9">
    <location>
        <begin position="435"/>
        <end position="453"/>
    </location>
</feature>
<evidence type="ECO:0000259" key="10">
    <source>
        <dbReference type="Pfam" id="PF13231"/>
    </source>
</evidence>
<dbReference type="PANTHER" id="PTHR33908">
    <property type="entry name" value="MANNOSYLTRANSFERASE YKCB-RELATED"/>
    <property type="match status" value="1"/>
</dbReference>
<dbReference type="InterPro" id="IPR056785">
    <property type="entry name" value="YkcA/B-like_C"/>
</dbReference>
<feature type="transmembrane region" description="Helical" evidence="9">
    <location>
        <begin position="134"/>
        <end position="151"/>
    </location>
</feature>
<feature type="transmembrane region" description="Helical" evidence="9">
    <location>
        <begin position="409"/>
        <end position="429"/>
    </location>
</feature>
<keyword evidence="4 12" id="KW-0808">Transferase</keyword>
<feature type="domain" description="Putative mannosyltransferase YkcA/B-like C-terminal" evidence="11">
    <location>
        <begin position="529"/>
        <end position="611"/>
    </location>
</feature>
<feature type="transmembrane region" description="Helical" evidence="9">
    <location>
        <begin position="377"/>
        <end position="397"/>
    </location>
</feature>
<dbReference type="Pfam" id="PF24878">
    <property type="entry name" value="YkcB_C"/>
    <property type="match status" value="1"/>
</dbReference>
<dbReference type="RefSeq" id="WP_188128259.1">
    <property type="nucleotide sequence ID" value="NZ_FQZD01000013.1"/>
</dbReference>
<evidence type="ECO:0000256" key="6">
    <source>
        <dbReference type="ARBA" id="ARBA00022989"/>
    </source>
</evidence>
<keyword evidence="5 9" id="KW-0812">Transmembrane</keyword>
<feature type="transmembrane region" description="Helical" evidence="9">
    <location>
        <begin position="200"/>
        <end position="220"/>
    </location>
</feature>
<keyword evidence="2" id="KW-1003">Cell membrane</keyword>
<evidence type="ECO:0000256" key="2">
    <source>
        <dbReference type="ARBA" id="ARBA00022475"/>
    </source>
</evidence>
<feature type="transmembrane region" description="Helical" evidence="9">
    <location>
        <begin position="163"/>
        <end position="188"/>
    </location>
</feature>
<feature type="transmembrane region" description="Helical" evidence="9">
    <location>
        <begin position="79"/>
        <end position="98"/>
    </location>
</feature>
<keyword evidence="7 9" id="KW-0472">Membrane</keyword>
<evidence type="ECO:0000313" key="12">
    <source>
        <dbReference type="EMBL" id="SHJ16127.1"/>
    </source>
</evidence>
<evidence type="ECO:0000256" key="7">
    <source>
        <dbReference type="ARBA" id="ARBA00023136"/>
    </source>
</evidence>
<feature type="transmembrane region" description="Helical" evidence="9">
    <location>
        <begin position="465"/>
        <end position="484"/>
    </location>
</feature>
<dbReference type="GO" id="GO:0010041">
    <property type="term" value="P:response to iron(III) ion"/>
    <property type="evidence" value="ECO:0007669"/>
    <property type="project" value="TreeGrafter"/>
</dbReference>
<dbReference type="GO" id="GO:0009103">
    <property type="term" value="P:lipopolysaccharide biosynthetic process"/>
    <property type="evidence" value="ECO:0007669"/>
    <property type="project" value="UniProtKB-ARBA"/>
</dbReference>
<gene>
    <name evidence="12" type="ORF">SAMN02745170_01860</name>
</gene>
<evidence type="ECO:0000259" key="11">
    <source>
        <dbReference type="Pfam" id="PF24878"/>
    </source>
</evidence>
<keyword evidence="6 9" id="KW-1133">Transmembrane helix</keyword>
<feature type="transmembrane region" description="Helical" evidence="9">
    <location>
        <begin position="354"/>
        <end position="371"/>
    </location>
</feature>
<evidence type="ECO:0000313" key="13">
    <source>
        <dbReference type="Proteomes" id="UP000322917"/>
    </source>
</evidence>
<dbReference type="GO" id="GO:0005886">
    <property type="term" value="C:plasma membrane"/>
    <property type="evidence" value="ECO:0007669"/>
    <property type="project" value="UniProtKB-SubCell"/>
</dbReference>
<organism evidence="12 13">
    <name type="scientific">Propionispora hippei DSM 15287</name>
    <dbReference type="NCBI Taxonomy" id="1123003"/>
    <lineage>
        <taxon>Bacteria</taxon>
        <taxon>Bacillati</taxon>
        <taxon>Bacillota</taxon>
        <taxon>Negativicutes</taxon>
        <taxon>Selenomonadales</taxon>
        <taxon>Sporomusaceae</taxon>
        <taxon>Propionispora</taxon>
    </lineage>
</organism>
<dbReference type="InterPro" id="IPR050297">
    <property type="entry name" value="LipidA_mod_glycosyltrf_83"/>
</dbReference>
<dbReference type="Proteomes" id="UP000322917">
    <property type="component" value="Unassembled WGS sequence"/>
</dbReference>
<accession>A0A1M6H1S3</accession>
<evidence type="ECO:0000256" key="8">
    <source>
        <dbReference type="SAM" id="MobiDB-lite"/>
    </source>
</evidence>
<sequence>MKRIRIVLVLLVAVLLNFVRLDQEGFANLYYAAGVKSMIMNWHNFFFVSSDPGGFITIDKPPLGFWLQTLSAKIFGFHGWSIILPQALGGVVSVYLMYVLVKRYHGEEAGLLSALVLAFTPIFVAASRNNTIDVLLVMTILFAVLVFLQAAETLNVKKLLLAFFLIGVGFNIKSLEAFMILPTFYITYMLVERKRFKTKLIHLFLATLVLIASSLPWFLIVDSISPADRPYVGSSETNSELELATGYNGLGHFLGYGIRTPGRPEQARNPNGPRFQSGIPSVDGGIVSGNMAGAPPKNLRQQGGESGVPGPFRLFNHQMGGQISWLLPFALSGIVISLYQFKRQALPENSRIKMIFWGCWLIPEMIFFSIAEGAHRYYLVMMAPAIAALVGITYVTFATWSASDGKRRYLLPAALFVSVVGQVWLIAGYEEWRSWLLPLVAGIGLLAILLLIWQASGKRGRQHRYYSYVIGLGVIVLLAAPLAWSLTPALYGSGNAAFPFAGPDLQTQLQYPGNMPNFSNRFNMATEKLEAFLMSHRNGEKYIVAVPNAHMASPIILGTGEPVITYGGFMGSEKILDGERLEALVASNQVRYVVLGSDNRQPDIDEWVRSHGVLVPDEEWQDKQKEEVAGRDGGTNPPRRMSMQLYDCHV</sequence>
<dbReference type="PANTHER" id="PTHR33908:SF3">
    <property type="entry name" value="UNDECAPRENYL PHOSPHATE-ALPHA-4-AMINO-4-DEOXY-L-ARABINOSE ARABINOSYL TRANSFERASE"/>
    <property type="match status" value="1"/>
</dbReference>
<dbReference type="Pfam" id="PF13231">
    <property type="entry name" value="PMT_2"/>
    <property type="match status" value="1"/>
</dbReference>
<name>A0A1M6H1S3_9FIRM</name>
<feature type="transmembrane region" description="Helical" evidence="9">
    <location>
        <begin position="323"/>
        <end position="342"/>
    </location>
</feature>
<dbReference type="EMBL" id="FQZD01000013">
    <property type="protein sequence ID" value="SHJ16127.1"/>
    <property type="molecule type" value="Genomic_DNA"/>
</dbReference>
<evidence type="ECO:0000256" key="3">
    <source>
        <dbReference type="ARBA" id="ARBA00022676"/>
    </source>
</evidence>
<reference evidence="12 13" key="1">
    <citation type="submission" date="2016-11" db="EMBL/GenBank/DDBJ databases">
        <authorList>
            <person name="Varghese N."/>
            <person name="Submissions S."/>
        </authorList>
    </citation>
    <scope>NUCLEOTIDE SEQUENCE [LARGE SCALE GENOMIC DNA]</scope>
    <source>
        <strain evidence="12 13">DSM 15287</strain>
    </source>
</reference>
<feature type="compositionally biased region" description="Basic and acidic residues" evidence="8">
    <location>
        <begin position="621"/>
        <end position="630"/>
    </location>
</feature>
<evidence type="ECO:0000256" key="4">
    <source>
        <dbReference type="ARBA" id="ARBA00022679"/>
    </source>
</evidence>